<dbReference type="FunFam" id="3.30.1370.50:FF:000006">
    <property type="entry name" value="NF-X1 finger transcription factor"/>
    <property type="match status" value="1"/>
</dbReference>
<dbReference type="InterPro" id="IPR034077">
    <property type="entry name" value="R3H_FAP1"/>
</dbReference>
<dbReference type="EMBL" id="PDLN01000013">
    <property type="protein sequence ID" value="RDW68584.1"/>
    <property type="molecule type" value="Genomic_DNA"/>
</dbReference>
<comment type="caution">
    <text evidence="12">The sequence shown here is derived from an EMBL/GenBank/DDBJ whole genome shotgun (WGS) entry which is preliminary data.</text>
</comment>
<evidence type="ECO:0000256" key="9">
    <source>
        <dbReference type="ARBA" id="ARBA00023242"/>
    </source>
</evidence>
<dbReference type="Proteomes" id="UP000256328">
    <property type="component" value="Unassembled WGS sequence"/>
</dbReference>
<dbReference type="Pfam" id="PF01424">
    <property type="entry name" value="R3H"/>
    <property type="match status" value="1"/>
</dbReference>
<feature type="region of interest" description="Disordered" evidence="10">
    <location>
        <begin position="741"/>
        <end position="767"/>
    </location>
</feature>
<feature type="compositionally biased region" description="Basic residues" evidence="10">
    <location>
        <begin position="72"/>
        <end position="84"/>
    </location>
</feature>
<dbReference type="InterPro" id="IPR036867">
    <property type="entry name" value="R3H_dom_sf"/>
</dbReference>
<dbReference type="PANTHER" id="PTHR12360:SF12">
    <property type="entry name" value="TRANSCRIPTIONAL REPRESSOR NF-X1"/>
    <property type="match status" value="1"/>
</dbReference>
<dbReference type="Pfam" id="PF01422">
    <property type="entry name" value="zf-NF-X1"/>
    <property type="match status" value="1"/>
</dbReference>
<evidence type="ECO:0000256" key="7">
    <source>
        <dbReference type="ARBA" id="ARBA00023015"/>
    </source>
</evidence>
<dbReference type="SUPFAM" id="SSF82708">
    <property type="entry name" value="R3H domain"/>
    <property type="match status" value="1"/>
</dbReference>
<comment type="subcellular location">
    <subcellularLocation>
        <location evidence="1">Nucleus</location>
    </subcellularLocation>
</comment>
<evidence type="ECO:0000259" key="11">
    <source>
        <dbReference type="PROSITE" id="PS51061"/>
    </source>
</evidence>
<feature type="compositionally biased region" description="Polar residues" evidence="10">
    <location>
        <begin position="56"/>
        <end position="69"/>
    </location>
</feature>
<evidence type="ECO:0000256" key="3">
    <source>
        <dbReference type="ARBA" id="ARBA00022723"/>
    </source>
</evidence>
<evidence type="ECO:0000256" key="8">
    <source>
        <dbReference type="ARBA" id="ARBA00023163"/>
    </source>
</evidence>
<dbReference type="CDD" id="cd06008">
    <property type="entry name" value="NF-X1-zinc-finger"/>
    <property type="match status" value="1"/>
</dbReference>
<dbReference type="AlphaFoldDB" id="A0A3D8R444"/>
<keyword evidence="3" id="KW-0479">Metal-binding</keyword>
<protein>
    <recommendedName>
        <fullName evidence="11">R3H domain-containing protein</fullName>
    </recommendedName>
</protein>
<feature type="compositionally biased region" description="Low complexity" evidence="10">
    <location>
        <begin position="121"/>
        <end position="139"/>
    </location>
</feature>
<dbReference type="OrthoDB" id="6512771at2759"/>
<dbReference type="InterPro" id="IPR034078">
    <property type="entry name" value="NFX1_fam"/>
</dbReference>
<proteinExistence type="inferred from homology"/>
<evidence type="ECO:0000256" key="4">
    <source>
        <dbReference type="ARBA" id="ARBA00022737"/>
    </source>
</evidence>
<dbReference type="CDD" id="cd16492">
    <property type="entry name" value="RING-CH-C4HC3_NFX1-like"/>
    <property type="match status" value="1"/>
</dbReference>
<organism evidence="12 13">
    <name type="scientific">Coleophoma crateriformis</name>
    <dbReference type="NCBI Taxonomy" id="565419"/>
    <lineage>
        <taxon>Eukaryota</taxon>
        <taxon>Fungi</taxon>
        <taxon>Dikarya</taxon>
        <taxon>Ascomycota</taxon>
        <taxon>Pezizomycotina</taxon>
        <taxon>Leotiomycetes</taxon>
        <taxon>Helotiales</taxon>
        <taxon>Dermateaceae</taxon>
        <taxon>Coleophoma</taxon>
    </lineage>
</organism>
<feature type="compositionally biased region" description="Polar residues" evidence="10">
    <location>
        <begin position="1"/>
        <end position="11"/>
    </location>
</feature>
<feature type="domain" description="R3H" evidence="11">
    <location>
        <begin position="505"/>
        <end position="568"/>
    </location>
</feature>
<dbReference type="GO" id="GO:0000977">
    <property type="term" value="F:RNA polymerase II transcription regulatory region sequence-specific DNA binding"/>
    <property type="evidence" value="ECO:0007669"/>
    <property type="project" value="TreeGrafter"/>
</dbReference>
<feature type="compositionally biased region" description="Basic residues" evidence="10">
    <location>
        <begin position="16"/>
        <end position="26"/>
    </location>
</feature>
<evidence type="ECO:0000256" key="5">
    <source>
        <dbReference type="ARBA" id="ARBA00022771"/>
    </source>
</evidence>
<accession>A0A3D8R444</accession>
<keyword evidence="8" id="KW-0804">Transcription</keyword>
<name>A0A3D8R444_9HELO</name>
<reference evidence="12 13" key="1">
    <citation type="journal article" date="2018" name="IMA Fungus">
        <title>IMA Genome-F 9: Draft genome sequence of Annulohypoxylon stygium, Aspergillus mulundensis, Berkeleyomyces basicola (syn. Thielaviopsis basicola), Ceratocystis smalleyi, two Cercospora beticola strains, Coleophoma cylindrospora, Fusarium fracticaudum, Phialophora cf. hyalina, and Morchella septimelata.</title>
        <authorList>
            <person name="Wingfield B.D."/>
            <person name="Bills G.F."/>
            <person name="Dong Y."/>
            <person name="Huang W."/>
            <person name="Nel W.J."/>
            <person name="Swalarsk-Parry B.S."/>
            <person name="Vaghefi N."/>
            <person name="Wilken P.M."/>
            <person name="An Z."/>
            <person name="de Beer Z.W."/>
            <person name="De Vos L."/>
            <person name="Chen L."/>
            <person name="Duong T.A."/>
            <person name="Gao Y."/>
            <person name="Hammerbacher A."/>
            <person name="Kikkert J.R."/>
            <person name="Li Y."/>
            <person name="Li H."/>
            <person name="Li K."/>
            <person name="Li Q."/>
            <person name="Liu X."/>
            <person name="Ma X."/>
            <person name="Naidoo K."/>
            <person name="Pethybridge S.J."/>
            <person name="Sun J."/>
            <person name="Steenkamp E.T."/>
            <person name="van der Nest M.A."/>
            <person name="van Wyk S."/>
            <person name="Wingfield M.J."/>
            <person name="Xiong C."/>
            <person name="Yue Q."/>
            <person name="Zhang X."/>
        </authorList>
    </citation>
    <scope>NUCLEOTIDE SEQUENCE [LARGE SCALE GENOMIC DNA]</scope>
    <source>
        <strain evidence="12 13">BP5796</strain>
    </source>
</reference>
<feature type="region of interest" description="Disordered" evidence="10">
    <location>
        <begin position="1"/>
        <end position="97"/>
    </location>
</feature>
<dbReference type="GO" id="GO:0000981">
    <property type="term" value="F:DNA-binding transcription factor activity, RNA polymerase II-specific"/>
    <property type="evidence" value="ECO:0007669"/>
    <property type="project" value="TreeGrafter"/>
</dbReference>
<dbReference type="SMART" id="SM00393">
    <property type="entry name" value="R3H"/>
    <property type="match status" value="1"/>
</dbReference>
<evidence type="ECO:0000256" key="6">
    <source>
        <dbReference type="ARBA" id="ARBA00022833"/>
    </source>
</evidence>
<dbReference type="PROSITE" id="PS51061">
    <property type="entry name" value="R3H"/>
    <property type="match status" value="1"/>
</dbReference>
<keyword evidence="7" id="KW-0805">Transcription regulation</keyword>
<dbReference type="Gene3D" id="3.30.1370.50">
    <property type="entry name" value="R3H-like domain"/>
    <property type="match status" value="1"/>
</dbReference>
<dbReference type="CDD" id="cd06006">
    <property type="entry name" value="R3H_unknown_2"/>
    <property type="match status" value="1"/>
</dbReference>
<feature type="region of interest" description="Disordered" evidence="10">
    <location>
        <begin position="121"/>
        <end position="153"/>
    </location>
</feature>
<keyword evidence="13" id="KW-1185">Reference proteome</keyword>
<feature type="compositionally biased region" description="Low complexity" evidence="10">
    <location>
        <begin position="27"/>
        <end position="41"/>
    </location>
</feature>
<sequence>MATAEPSGSNTNRGGGRGRGRNRPRRGGAQQHAAPPQAADPSLALRPASVTPGPTAPNTENSNANSNSQRGRQNHRGRGGRGGRRGGGPQTQPLVNGQRAFGGMLTSNATVGAPALAADAPAFEPGKPVVPRARPSQAPRPRRMSKSQAPDIATRTHEDIASGQYECSICTNEVLPNSKIWNCKTCWSVLHLSCAKKWSKNDSSTHQPRAAATGDLPPPRQWRCPGCNLPKEELPTAYTCWCEKESEPRSIPGLPPHSCGQTCSKPRAGHCPHPCAIVGELKKNCRALSVMGSEKVACRRTNLILRPGLVRLTAVRNVDDLMIAAMRTTFSERQIAKRRKQPLTANPRVGDDNFEAEHICLKTCGRPLKCGNHTCAELCHRGPCSSCLEAIFDEISCACGRTTLQPPQPCGTRPPECRFDCTRQRSCGHPQVKHQCHEDTELCPKCPFLVEKACICGKRSLKNQPCWLTERNAKLAAALDIDPTTHTDDHIPYTQQTLQMYCEFPKLAQAFEREFRVFAADETEKRQRFKPMPANQRAFLHSLAEDYGLDSESQDPEPHRHVSIFKTPRFVSSPMKTIAQCIKIKATPIAQPAATSSKKLMATAEPFNAFLLASPRFGLTIDELQADLGPDFSTASLTFEISFLPSGEIVLKAHEPATWHVKVEAALQTLKPALVRKVASLSIATSVILCHVDPSLNILRREDDHAGGGWSQVAKGGNGGKAVAKEGVGAKSAFTVLGGRKKKEEKKKLEEEAVDDWEREVDGWENG</sequence>
<comment type="similarity">
    <text evidence="2">Belongs to the NFX1 family.</text>
</comment>
<dbReference type="SMART" id="SM00438">
    <property type="entry name" value="ZnF_NFX"/>
    <property type="match status" value="2"/>
</dbReference>
<evidence type="ECO:0000313" key="13">
    <source>
        <dbReference type="Proteomes" id="UP000256328"/>
    </source>
</evidence>
<evidence type="ECO:0000313" key="12">
    <source>
        <dbReference type="EMBL" id="RDW68584.1"/>
    </source>
</evidence>
<keyword evidence="6" id="KW-0862">Zinc</keyword>
<dbReference type="GO" id="GO:0000122">
    <property type="term" value="P:negative regulation of transcription by RNA polymerase II"/>
    <property type="evidence" value="ECO:0007669"/>
    <property type="project" value="TreeGrafter"/>
</dbReference>
<dbReference type="InterPro" id="IPR000967">
    <property type="entry name" value="Znf_NFX1"/>
</dbReference>
<dbReference type="PANTHER" id="PTHR12360">
    <property type="entry name" value="NUCLEAR TRANSCRIPTION FACTOR, X-BOX BINDING 1 NFX1"/>
    <property type="match status" value="1"/>
</dbReference>
<gene>
    <name evidence="12" type="ORF">BP5796_09241</name>
</gene>
<keyword evidence="4" id="KW-0677">Repeat</keyword>
<keyword evidence="5" id="KW-0863">Zinc-finger</keyword>
<keyword evidence="9" id="KW-0539">Nucleus</keyword>
<dbReference type="InterPro" id="IPR001374">
    <property type="entry name" value="R3H_dom"/>
</dbReference>
<evidence type="ECO:0000256" key="10">
    <source>
        <dbReference type="SAM" id="MobiDB-lite"/>
    </source>
</evidence>
<evidence type="ECO:0000256" key="1">
    <source>
        <dbReference type="ARBA" id="ARBA00004123"/>
    </source>
</evidence>
<evidence type="ECO:0000256" key="2">
    <source>
        <dbReference type="ARBA" id="ARBA00007269"/>
    </source>
</evidence>
<dbReference type="GO" id="GO:0005634">
    <property type="term" value="C:nucleus"/>
    <property type="evidence" value="ECO:0007669"/>
    <property type="project" value="UniProtKB-SubCell"/>
</dbReference>
<dbReference type="GO" id="GO:0008270">
    <property type="term" value="F:zinc ion binding"/>
    <property type="evidence" value="ECO:0007669"/>
    <property type="project" value="UniProtKB-KW"/>
</dbReference>